<proteinExistence type="predicted"/>
<feature type="transmembrane region" description="Helical" evidence="1">
    <location>
        <begin position="44"/>
        <end position="63"/>
    </location>
</feature>
<dbReference type="RefSeq" id="WP_151546990.1">
    <property type="nucleotide sequence ID" value="NZ_WBMR01000356.1"/>
</dbReference>
<feature type="transmembrane region" description="Helical" evidence="1">
    <location>
        <begin position="12"/>
        <end position="38"/>
    </location>
</feature>
<protein>
    <submittedName>
        <fullName evidence="2">Uncharacterized protein</fullName>
    </submittedName>
</protein>
<organism evidence="2 3">
    <name type="scientific">Actinomadura montaniterrae</name>
    <dbReference type="NCBI Taxonomy" id="1803903"/>
    <lineage>
        <taxon>Bacteria</taxon>
        <taxon>Bacillati</taxon>
        <taxon>Actinomycetota</taxon>
        <taxon>Actinomycetes</taxon>
        <taxon>Streptosporangiales</taxon>
        <taxon>Thermomonosporaceae</taxon>
        <taxon>Actinomadura</taxon>
    </lineage>
</organism>
<keyword evidence="3" id="KW-1185">Reference proteome</keyword>
<evidence type="ECO:0000256" key="1">
    <source>
        <dbReference type="SAM" id="Phobius"/>
    </source>
</evidence>
<comment type="caution">
    <text evidence="2">The sequence shown here is derived from an EMBL/GenBank/DDBJ whole genome shotgun (WGS) entry which is preliminary data.</text>
</comment>
<sequence length="75" mass="8008">MTWLRKIDEALGWLLRHLAVVVVAACTLGLLASVALIVAGFFRISPFLALGAVGVVAVLLYLARNTEGGGPYEPW</sequence>
<keyword evidence="1" id="KW-1133">Transmembrane helix</keyword>
<reference evidence="2 3" key="1">
    <citation type="submission" date="2019-09" db="EMBL/GenBank/DDBJ databases">
        <title>Actinomadura physcomitrii sp. nov., a novel actinomycete isolated from moss [Physcomitrium sphaericum (Ludw) Fuernr].</title>
        <authorList>
            <person name="Liu C."/>
            <person name="Zhuang X."/>
        </authorList>
    </citation>
    <scope>NUCLEOTIDE SEQUENCE [LARGE SCALE GENOMIC DNA]</scope>
    <source>
        <strain evidence="2 3">CYP1-1B</strain>
    </source>
</reference>
<dbReference type="EMBL" id="WBMR01000356">
    <property type="protein sequence ID" value="KAB2357771.1"/>
    <property type="molecule type" value="Genomic_DNA"/>
</dbReference>
<evidence type="ECO:0000313" key="2">
    <source>
        <dbReference type="EMBL" id="KAB2357771.1"/>
    </source>
</evidence>
<accession>A0A6L3VJE6</accession>
<keyword evidence="1" id="KW-0472">Membrane</keyword>
<evidence type="ECO:0000313" key="3">
    <source>
        <dbReference type="Proteomes" id="UP000483004"/>
    </source>
</evidence>
<gene>
    <name evidence="2" type="ORF">F9B16_48260</name>
</gene>
<name>A0A6L3VJE6_9ACTN</name>
<dbReference type="Proteomes" id="UP000483004">
    <property type="component" value="Unassembled WGS sequence"/>
</dbReference>
<dbReference type="AlphaFoldDB" id="A0A6L3VJE6"/>
<keyword evidence="1" id="KW-0812">Transmembrane</keyword>